<dbReference type="AlphaFoldDB" id="A0A5C7FEX7"/>
<dbReference type="Proteomes" id="UP000321907">
    <property type="component" value="Unassembled WGS sequence"/>
</dbReference>
<evidence type="ECO:0000256" key="1">
    <source>
        <dbReference type="SAM" id="MobiDB-lite"/>
    </source>
</evidence>
<feature type="region of interest" description="Disordered" evidence="1">
    <location>
        <begin position="1"/>
        <end position="22"/>
    </location>
</feature>
<reference evidence="2 3" key="1">
    <citation type="submission" date="2019-08" db="EMBL/GenBank/DDBJ databases">
        <title>Lewinella sp. strain SSH13 Genome sequencing and assembly.</title>
        <authorList>
            <person name="Kim I."/>
        </authorList>
    </citation>
    <scope>NUCLEOTIDE SEQUENCE [LARGE SCALE GENOMIC DNA]</scope>
    <source>
        <strain evidence="2 3">SSH13</strain>
    </source>
</reference>
<evidence type="ECO:0000313" key="2">
    <source>
        <dbReference type="EMBL" id="TXF89305.1"/>
    </source>
</evidence>
<feature type="compositionally biased region" description="Polar residues" evidence="1">
    <location>
        <begin position="11"/>
        <end position="21"/>
    </location>
</feature>
<dbReference type="RefSeq" id="WP_147930831.1">
    <property type="nucleotide sequence ID" value="NZ_VOXD01000015.1"/>
</dbReference>
<proteinExistence type="predicted"/>
<name>A0A5C7FEX7_9BACT</name>
<protein>
    <submittedName>
        <fullName evidence="2">Uncharacterized protein</fullName>
    </submittedName>
</protein>
<accession>A0A5C7FEX7</accession>
<keyword evidence="3" id="KW-1185">Reference proteome</keyword>
<dbReference type="EMBL" id="VOXD01000015">
    <property type="protein sequence ID" value="TXF89305.1"/>
    <property type="molecule type" value="Genomic_DNA"/>
</dbReference>
<gene>
    <name evidence="2" type="ORF">FUA23_11200</name>
</gene>
<organism evidence="2 3">
    <name type="scientific">Neolewinella aurantiaca</name>
    <dbReference type="NCBI Taxonomy" id="2602767"/>
    <lineage>
        <taxon>Bacteria</taxon>
        <taxon>Pseudomonadati</taxon>
        <taxon>Bacteroidota</taxon>
        <taxon>Saprospiria</taxon>
        <taxon>Saprospirales</taxon>
        <taxon>Lewinellaceae</taxon>
        <taxon>Neolewinella</taxon>
    </lineage>
</organism>
<evidence type="ECO:0000313" key="3">
    <source>
        <dbReference type="Proteomes" id="UP000321907"/>
    </source>
</evidence>
<sequence length="63" mass="7402">MHKNDKKTPPVRSSSAQNDESNVILEIHLEKDLNQKLDQSAKHDKLPLEEIILKILKKRFQNR</sequence>
<comment type="caution">
    <text evidence="2">The sequence shown here is derived from an EMBL/GenBank/DDBJ whole genome shotgun (WGS) entry which is preliminary data.</text>
</comment>